<feature type="domain" description="Beta-ketoacyl synthase C-terminal" evidence="3">
    <location>
        <begin position="39"/>
        <end position="69"/>
    </location>
</feature>
<dbReference type="Proteomes" id="UP000230750">
    <property type="component" value="Unassembled WGS sequence"/>
</dbReference>
<dbReference type="AlphaFoldDB" id="A0A2G8KGI7"/>
<dbReference type="OrthoDB" id="5334845at2759"/>
<sequence>MRYLSRFNRRRKWLPHGNQVCLWFPCQQPGCVFHQRSDGHLLGAAGALEAIFTVLACQHGQLPPTINLEETDDEFDLNYVPNKSQVWLGDGRRIGLTNSFGFGGTNASLCIGSVR</sequence>
<evidence type="ECO:0000256" key="2">
    <source>
        <dbReference type="ARBA" id="ARBA00022679"/>
    </source>
</evidence>
<dbReference type="SUPFAM" id="SSF53901">
    <property type="entry name" value="Thiolase-like"/>
    <property type="match status" value="1"/>
</dbReference>
<accession>A0A2G8KGI7</accession>
<dbReference type="PANTHER" id="PTHR11712:SF336">
    <property type="entry name" value="3-OXOACYL-[ACYL-CARRIER-PROTEIN] SYNTHASE, MITOCHONDRIAL"/>
    <property type="match status" value="1"/>
</dbReference>
<evidence type="ECO:0000259" key="3">
    <source>
        <dbReference type="Pfam" id="PF02801"/>
    </source>
</evidence>
<evidence type="ECO:0000313" key="5">
    <source>
        <dbReference type="Proteomes" id="UP000230750"/>
    </source>
</evidence>
<dbReference type="EMBL" id="MRZV01000602">
    <property type="protein sequence ID" value="PIK47089.1"/>
    <property type="molecule type" value="Genomic_DNA"/>
</dbReference>
<dbReference type="InterPro" id="IPR016039">
    <property type="entry name" value="Thiolase-like"/>
</dbReference>
<comment type="caution">
    <text evidence="4">The sequence shown here is derived from an EMBL/GenBank/DDBJ whole genome shotgun (WGS) entry which is preliminary data.</text>
</comment>
<protein>
    <recommendedName>
        <fullName evidence="1">beta-ketoacyl-[acyl-carrier-protein] synthase I</fullName>
        <ecNumber evidence="1">2.3.1.41</ecNumber>
    </recommendedName>
</protein>
<reference evidence="4 5" key="1">
    <citation type="journal article" date="2017" name="PLoS Biol.">
        <title>The sea cucumber genome provides insights into morphological evolution and visceral regeneration.</title>
        <authorList>
            <person name="Zhang X."/>
            <person name="Sun L."/>
            <person name="Yuan J."/>
            <person name="Sun Y."/>
            <person name="Gao Y."/>
            <person name="Zhang L."/>
            <person name="Li S."/>
            <person name="Dai H."/>
            <person name="Hamel J.F."/>
            <person name="Liu C."/>
            <person name="Yu Y."/>
            <person name="Liu S."/>
            <person name="Lin W."/>
            <person name="Guo K."/>
            <person name="Jin S."/>
            <person name="Xu P."/>
            <person name="Storey K.B."/>
            <person name="Huan P."/>
            <person name="Zhang T."/>
            <person name="Zhou Y."/>
            <person name="Zhang J."/>
            <person name="Lin C."/>
            <person name="Li X."/>
            <person name="Xing L."/>
            <person name="Huo D."/>
            <person name="Sun M."/>
            <person name="Wang L."/>
            <person name="Mercier A."/>
            <person name="Li F."/>
            <person name="Yang H."/>
            <person name="Xiang J."/>
        </authorList>
    </citation>
    <scope>NUCLEOTIDE SEQUENCE [LARGE SCALE GENOMIC DNA]</scope>
    <source>
        <strain evidence="4">Shaxun</strain>
        <tissue evidence="4">Muscle</tissue>
    </source>
</reference>
<dbReference type="EC" id="2.3.1.41" evidence="1"/>
<dbReference type="Gene3D" id="3.40.47.10">
    <property type="match status" value="1"/>
</dbReference>
<dbReference type="PANTHER" id="PTHR11712">
    <property type="entry name" value="POLYKETIDE SYNTHASE-RELATED"/>
    <property type="match status" value="1"/>
</dbReference>
<proteinExistence type="predicted"/>
<keyword evidence="2" id="KW-0808">Transferase</keyword>
<gene>
    <name evidence="4" type="ORF">BSL78_16036</name>
</gene>
<evidence type="ECO:0000256" key="1">
    <source>
        <dbReference type="ARBA" id="ARBA00013191"/>
    </source>
</evidence>
<dbReference type="Pfam" id="PF02801">
    <property type="entry name" value="Ketoacyl-synt_C"/>
    <property type="match status" value="1"/>
</dbReference>
<organism evidence="4 5">
    <name type="scientific">Stichopus japonicus</name>
    <name type="common">Sea cucumber</name>
    <dbReference type="NCBI Taxonomy" id="307972"/>
    <lineage>
        <taxon>Eukaryota</taxon>
        <taxon>Metazoa</taxon>
        <taxon>Echinodermata</taxon>
        <taxon>Eleutherozoa</taxon>
        <taxon>Echinozoa</taxon>
        <taxon>Holothuroidea</taxon>
        <taxon>Aspidochirotacea</taxon>
        <taxon>Aspidochirotida</taxon>
        <taxon>Stichopodidae</taxon>
        <taxon>Apostichopus</taxon>
    </lineage>
</organism>
<dbReference type="InterPro" id="IPR014031">
    <property type="entry name" value="Ketoacyl_synth_C"/>
</dbReference>
<dbReference type="GO" id="GO:0006633">
    <property type="term" value="P:fatty acid biosynthetic process"/>
    <property type="evidence" value="ECO:0007669"/>
    <property type="project" value="TreeGrafter"/>
</dbReference>
<evidence type="ECO:0000313" key="4">
    <source>
        <dbReference type="EMBL" id="PIK47089.1"/>
    </source>
</evidence>
<dbReference type="GO" id="GO:0004315">
    <property type="term" value="F:3-oxoacyl-[acyl-carrier-protein] synthase activity"/>
    <property type="evidence" value="ECO:0007669"/>
    <property type="project" value="UniProtKB-EC"/>
</dbReference>
<dbReference type="GO" id="GO:0005739">
    <property type="term" value="C:mitochondrion"/>
    <property type="evidence" value="ECO:0007669"/>
    <property type="project" value="TreeGrafter"/>
</dbReference>
<dbReference type="InterPro" id="IPR000794">
    <property type="entry name" value="Beta-ketoacyl_synthase"/>
</dbReference>
<keyword evidence="5" id="KW-1185">Reference proteome</keyword>
<name>A0A2G8KGI7_STIJA</name>
<dbReference type="STRING" id="307972.A0A2G8KGI7"/>